<gene>
    <name evidence="4" type="ORF">GCM10025791_34200</name>
</gene>
<keyword evidence="5" id="KW-1185">Reference proteome</keyword>
<keyword evidence="3" id="KW-1133">Transmembrane helix</keyword>
<dbReference type="InterPro" id="IPR019734">
    <property type="entry name" value="TPR_rpt"/>
</dbReference>
<evidence type="ECO:0000256" key="1">
    <source>
        <dbReference type="PROSITE-ProRule" id="PRU00339"/>
    </source>
</evidence>
<sequence>MENQKPNTPPPWAQAPIESTPATPWWRNPKTALPLAGLLVLLLAVVFWLPNQVTVPASTANNSSTASTAVAKKLEESPWTDAQLAKQRRDAQDILARLLDKQQSLESAAVNLWAAEAFASAMATATEGDDLYRQRDFEPAKQRYLAAERAMDELLAQVDQQFAQRLAAGETALAGNDAKAAVEALSAAAAIDPSDAEAAQLLARAEVLGDILTLVKESDQALLLNDITTAEAKLNQARALDDQSDYVASKQAQLQATQKETSFASRMSKGYTALQAKQFTDAITAFESALALNPGAEDAQAALRQARNGASQHTINNAIASARAAVQAEDWTQAVAHYDQALKQDPTLVSAKVDRIKAEARRQLDDNLGKLLADPLRLSDDAVYRAAQKDLADAQSLATPGSRMAKQVDQLRSAMKTAQTPVQVTLTSDNQTKVTLYRIGQLGEFEQQSLNLKPGQYVLVGSRAGFRDVRKEFTVQANQQQTIDIQCTEPVANG</sequence>
<name>A0AAV3U671_9ALTE</name>
<proteinExistence type="predicted"/>
<dbReference type="SUPFAM" id="SSF81901">
    <property type="entry name" value="HCP-like"/>
    <property type="match status" value="1"/>
</dbReference>
<evidence type="ECO:0000313" key="5">
    <source>
        <dbReference type="Proteomes" id="UP001409585"/>
    </source>
</evidence>
<organism evidence="4 5">
    <name type="scientific">Halioxenophilus aromaticivorans</name>
    <dbReference type="NCBI Taxonomy" id="1306992"/>
    <lineage>
        <taxon>Bacteria</taxon>
        <taxon>Pseudomonadati</taxon>
        <taxon>Pseudomonadota</taxon>
        <taxon>Gammaproteobacteria</taxon>
        <taxon>Alteromonadales</taxon>
        <taxon>Alteromonadaceae</taxon>
        <taxon>Halioxenophilus</taxon>
    </lineage>
</organism>
<protein>
    <recommendedName>
        <fullName evidence="6">Tetratricopeptide repeat protein</fullName>
    </recommendedName>
</protein>
<dbReference type="Gene3D" id="2.60.40.1120">
    <property type="entry name" value="Carboxypeptidase-like, regulatory domain"/>
    <property type="match status" value="1"/>
</dbReference>
<keyword evidence="1" id="KW-0802">TPR repeat</keyword>
<keyword evidence="3" id="KW-0472">Membrane</keyword>
<feature type="region of interest" description="Disordered" evidence="2">
    <location>
        <begin position="1"/>
        <end position="24"/>
    </location>
</feature>
<evidence type="ECO:0000313" key="4">
    <source>
        <dbReference type="EMBL" id="GAA4950983.1"/>
    </source>
</evidence>
<dbReference type="SMART" id="SM00028">
    <property type="entry name" value="TPR"/>
    <property type="match status" value="3"/>
</dbReference>
<feature type="transmembrane region" description="Helical" evidence="3">
    <location>
        <begin position="32"/>
        <end position="49"/>
    </location>
</feature>
<feature type="repeat" description="TPR" evidence="1">
    <location>
        <begin position="263"/>
        <end position="296"/>
    </location>
</feature>
<reference evidence="5" key="1">
    <citation type="journal article" date="2019" name="Int. J. Syst. Evol. Microbiol.">
        <title>The Global Catalogue of Microorganisms (GCM) 10K type strain sequencing project: providing services to taxonomists for standard genome sequencing and annotation.</title>
        <authorList>
            <consortium name="The Broad Institute Genomics Platform"/>
            <consortium name="The Broad Institute Genome Sequencing Center for Infectious Disease"/>
            <person name="Wu L."/>
            <person name="Ma J."/>
        </authorList>
    </citation>
    <scope>NUCLEOTIDE SEQUENCE [LARGE SCALE GENOMIC DNA]</scope>
    <source>
        <strain evidence="5">JCM 19134</strain>
    </source>
</reference>
<evidence type="ECO:0008006" key="6">
    <source>
        <dbReference type="Google" id="ProtNLM"/>
    </source>
</evidence>
<dbReference type="PROSITE" id="PS50005">
    <property type="entry name" value="TPR"/>
    <property type="match status" value="1"/>
</dbReference>
<dbReference type="RefSeq" id="WP_345425186.1">
    <property type="nucleotide sequence ID" value="NZ_AP031496.1"/>
</dbReference>
<dbReference type="AlphaFoldDB" id="A0AAV3U671"/>
<evidence type="ECO:0000256" key="2">
    <source>
        <dbReference type="SAM" id="MobiDB-lite"/>
    </source>
</evidence>
<dbReference type="InterPro" id="IPR011990">
    <property type="entry name" value="TPR-like_helical_dom_sf"/>
</dbReference>
<accession>A0AAV3U671</accession>
<evidence type="ECO:0000256" key="3">
    <source>
        <dbReference type="SAM" id="Phobius"/>
    </source>
</evidence>
<dbReference type="EMBL" id="BAABLX010000029">
    <property type="protein sequence ID" value="GAA4950983.1"/>
    <property type="molecule type" value="Genomic_DNA"/>
</dbReference>
<dbReference type="SUPFAM" id="SSF48452">
    <property type="entry name" value="TPR-like"/>
    <property type="match status" value="1"/>
</dbReference>
<comment type="caution">
    <text evidence="4">The sequence shown here is derived from an EMBL/GenBank/DDBJ whole genome shotgun (WGS) entry which is preliminary data.</text>
</comment>
<dbReference type="Gene3D" id="1.25.40.10">
    <property type="entry name" value="Tetratricopeptide repeat domain"/>
    <property type="match status" value="1"/>
</dbReference>
<keyword evidence="3" id="KW-0812">Transmembrane</keyword>
<dbReference type="Proteomes" id="UP001409585">
    <property type="component" value="Unassembled WGS sequence"/>
</dbReference>